<dbReference type="SUPFAM" id="SSF54001">
    <property type="entry name" value="Cysteine proteinases"/>
    <property type="match status" value="1"/>
</dbReference>
<comment type="catalytic activity">
    <reaction evidence="2">
        <text>Thiol-dependent hydrolysis of ester, thioester, amide, peptide and isopeptide bonds formed by the C-terminal Gly of ubiquitin (a 76-residue protein attached to proteins as an intracellular targeting signal).</text>
        <dbReference type="EC" id="3.4.19.12"/>
    </reaction>
</comment>
<evidence type="ECO:0000256" key="1">
    <source>
        <dbReference type="ARBA" id="ARBA00009085"/>
    </source>
</evidence>
<comment type="caution">
    <text evidence="5">The sequence shown here is derived from an EMBL/GenBank/DDBJ whole genome shotgun (WGS) entry which is preliminary data.</text>
</comment>
<organism evidence="5 6">
    <name type="scientific">Stylosanthes scabra</name>
    <dbReference type="NCBI Taxonomy" id="79078"/>
    <lineage>
        <taxon>Eukaryota</taxon>
        <taxon>Viridiplantae</taxon>
        <taxon>Streptophyta</taxon>
        <taxon>Embryophyta</taxon>
        <taxon>Tracheophyta</taxon>
        <taxon>Spermatophyta</taxon>
        <taxon>Magnoliopsida</taxon>
        <taxon>eudicotyledons</taxon>
        <taxon>Gunneridae</taxon>
        <taxon>Pentapetalae</taxon>
        <taxon>rosids</taxon>
        <taxon>fabids</taxon>
        <taxon>Fabales</taxon>
        <taxon>Fabaceae</taxon>
        <taxon>Papilionoideae</taxon>
        <taxon>50 kb inversion clade</taxon>
        <taxon>dalbergioids sensu lato</taxon>
        <taxon>Dalbergieae</taxon>
        <taxon>Pterocarpus clade</taxon>
        <taxon>Stylosanthes</taxon>
    </lineage>
</organism>
<accession>A0ABU6WRK5</accession>
<dbReference type="Proteomes" id="UP001341840">
    <property type="component" value="Unassembled WGS sequence"/>
</dbReference>
<evidence type="ECO:0000313" key="5">
    <source>
        <dbReference type="EMBL" id="MED6188031.1"/>
    </source>
</evidence>
<feature type="region of interest" description="Disordered" evidence="3">
    <location>
        <begin position="390"/>
        <end position="434"/>
    </location>
</feature>
<dbReference type="InterPro" id="IPR001394">
    <property type="entry name" value="Peptidase_C19_UCH"/>
</dbReference>
<protein>
    <recommendedName>
        <fullName evidence="2">Ubiquitin carboxyl-terminal hydrolase</fullName>
        <ecNumber evidence="2">3.4.19.12</ecNumber>
    </recommendedName>
</protein>
<evidence type="ECO:0000259" key="4">
    <source>
        <dbReference type="PROSITE" id="PS50235"/>
    </source>
</evidence>
<keyword evidence="2" id="KW-0378">Hydrolase</keyword>
<dbReference type="InterPro" id="IPR018200">
    <property type="entry name" value="USP_CS"/>
</dbReference>
<proteinExistence type="inferred from homology"/>
<dbReference type="InterPro" id="IPR028889">
    <property type="entry name" value="USP"/>
</dbReference>
<keyword evidence="2" id="KW-0833">Ubl conjugation pathway</keyword>
<dbReference type="InterPro" id="IPR038765">
    <property type="entry name" value="Papain-like_cys_pep_sf"/>
</dbReference>
<keyword evidence="6" id="KW-1185">Reference proteome</keyword>
<evidence type="ECO:0000313" key="6">
    <source>
        <dbReference type="Proteomes" id="UP001341840"/>
    </source>
</evidence>
<feature type="domain" description="USP" evidence="4">
    <location>
        <begin position="61"/>
        <end position="361"/>
    </location>
</feature>
<dbReference type="PROSITE" id="PS50235">
    <property type="entry name" value="USP_3"/>
    <property type="match status" value="1"/>
</dbReference>
<dbReference type="EC" id="3.4.19.12" evidence="2"/>
<reference evidence="5 6" key="1">
    <citation type="journal article" date="2023" name="Plants (Basel)">
        <title>Bridging the Gap: Combining Genomics and Transcriptomics Approaches to Understand Stylosanthes scabra, an Orphan Legume from the Brazilian Caatinga.</title>
        <authorList>
            <person name="Ferreira-Neto J.R.C."/>
            <person name="da Silva M.D."/>
            <person name="Binneck E."/>
            <person name="de Melo N.F."/>
            <person name="da Silva R.H."/>
            <person name="de Melo A.L.T.M."/>
            <person name="Pandolfi V."/>
            <person name="Bustamante F.O."/>
            <person name="Brasileiro-Vidal A.C."/>
            <person name="Benko-Iseppon A.M."/>
        </authorList>
    </citation>
    <scope>NUCLEOTIDE SEQUENCE [LARGE SCALE GENOMIC DNA]</scope>
    <source>
        <tissue evidence="5">Leaves</tissue>
    </source>
</reference>
<keyword evidence="2" id="KW-0788">Thiol protease</keyword>
<dbReference type="PROSITE" id="PS00972">
    <property type="entry name" value="USP_1"/>
    <property type="match status" value="1"/>
</dbReference>
<evidence type="ECO:0000256" key="3">
    <source>
        <dbReference type="SAM" id="MobiDB-lite"/>
    </source>
</evidence>
<name>A0ABU6WRK5_9FABA</name>
<dbReference type="Gene3D" id="3.90.70.10">
    <property type="entry name" value="Cysteine proteinases"/>
    <property type="match status" value="1"/>
</dbReference>
<dbReference type="EMBL" id="JASCZI010182496">
    <property type="protein sequence ID" value="MED6188031.1"/>
    <property type="molecule type" value="Genomic_DNA"/>
</dbReference>
<keyword evidence="2" id="KW-0645">Protease</keyword>
<dbReference type="InterPro" id="IPR050164">
    <property type="entry name" value="Peptidase_C19"/>
</dbReference>
<evidence type="ECO:0000256" key="2">
    <source>
        <dbReference type="RuleBase" id="RU366025"/>
    </source>
</evidence>
<comment type="similarity">
    <text evidence="1 2">Belongs to the peptidase C19 family.</text>
</comment>
<sequence length="434" mass="49336">MVKPFLRFLSLLKRRPKRHRRKMWSKKLSLKMISSNSKLNNNPGFKGSDVQLLSDHNDVGAGIHNEGMTCYMNVILQCLTHTVPFVHAIHSCNHPDPSECIAYHIASGSYCAICALREHINASLQTPRQPVRPTRLANNLNFFSSDFRKDKQEDSHDFMLQVFDRITKCFPKGVANPVDTVFGGELVSHIKCRSCAEDKNIPERLISLNLEIENVESVKEALESFTQVEKVEATCENCREYGIKDKQYMLSKAPQILVLQLKRFKTDQRRNTHTKIDKLVSYQSVLDIKEYTPDKVENVKFKYDLYAVVVHSGNLSSGHYYCHVRTDENNWHKLDDSKVTIGNEEEALDNELAYLLFHAQHGTPWFASSGIGRKPVDAKPEQENAMDACNENAATDHTQEKVFDDDPMDAYNESGGTPDEELIDEGSPCGQKNL</sequence>
<dbReference type="PANTHER" id="PTHR24006">
    <property type="entry name" value="UBIQUITIN CARBOXYL-TERMINAL HYDROLASE"/>
    <property type="match status" value="1"/>
</dbReference>
<dbReference type="PROSITE" id="PS00973">
    <property type="entry name" value="USP_2"/>
    <property type="match status" value="1"/>
</dbReference>
<dbReference type="PANTHER" id="PTHR24006:SF747">
    <property type="entry name" value="UBIQUITIN CARBOXYL-TERMINAL HYDROLASE 20"/>
    <property type="match status" value="1"/>
</dbReference>
<gene>
    <name evidence="5" type="ORF">PIB30_082156</name>
</gene>
<dbReference type="Pfam" id="PF00443">
    <property type="entry name" value="UCH"/>
    <property type="match status" value="1"/>
</dbReference>
<comment type="function">
    <text evidence="2">Recognizes and hydrolyzes the peptide bond at the C-terminal Gly of ubiquitin. Involved in the processing of poly-ubiquitin precursors as well as that of ubiquitinated proteins.</text>
</comment>